<reference evidence="8" key="2">
    <citation type="submission" date="2021-04" db="EMBL/GenBank/DDBJ databases">
        <authorList>
            <person name="Gilroy R."/>
        </authorList>
    </citation>
    <scope>NUCLEOTIDE SEQUENCE</scope>
    <source>
        <strain evidence="8">CHK173-259</strain>
    </source>
</reference>
<protein>
    <submittedName>
        <fullName evidence="8">PspC domain-containing protein</fullName>
    </submittedName>
</protein>
<name>A0A9D1QRK1_9LACO</name>
<sequence>MKDIHRSASDRVIAGVLGGLSQHFDWNVTIARVLFIVITIASMFTGLIAYLVLWMIMGNPE</sequence>
<keyword evidence="5 6" id="KW-0472">Membrane</keyword>
<keyword evidence="2" id="KW-1003">Cell membrane</keyword>
<dbReference type="PANTHER" id="PTHR33885">
    <property type="entry name" value="PHAGE SHOCK PROTEIN C"/>
    <property type="match status" value="1"/>
</dbReference>
<dbReference type="InterPro" id="IPR052027">
    <property type="entry name" value="PspC"/>
</dbReference>
<dbReference type="EMBL" id="DXGJ01000046">
    <property type="protein sequence ID" value="HIW72185.1"/>
    <property type="molecule type" value="Genomic_DNA"/>
</dbReference>
<evidence type="ECO:0000259" key="7">
    <source>
        <dbReference type="Pfam" id="PF04024"/>
    </source>
</evidence>
<feature type="domain" description="Phage shock protein PspC N-terminal" evidence="7">
    <location>
        <begin position="3"/>
        <end position="57"/>
    </location>
</feature>
<dbReference type="GO" id="GO:0005886">
    <property type="term" value="C:plasma membrane"/>
    <property type="evidence" value="ECO:0007669"/>
    <property type="project" value="UniProtKB-SubCell"/>
</dbReference>
<dbReference type="PANTHER" id="PTHR33885:SF3">
    <property type="entry name" value="PHAGE SHOCK PROTEIN C"/>
    <property type="match status" value="1"/>
</dbReference>
<dbReference type="Pfam" id="PF04024">
    <property type="entry name" value="PspC"/>
    <property type="match status" value="1"/>
</dbReference>
<evidence type="ECO:0000256" key="1">
    <source>
        <dbReference type="ARBA" id="ARBA00004162"/>
    </source>
</evidence>
<organism evidence="8 9">
    <name type="scientific">Candidatus Levilactobacillus faecigallinarum</name>
    <dbReference type="NCBI Taxonomy" id="2838638"/>
    <lineage>
        <taxon>Bacteria</taxon>
        <taxon>Bacillati</taxon>
        <taxon>Bacillota</taxon>
        <taxon>Bacilli</taxon>
        <taxon>Lactobacillales</taxon>
        <taxon>Lactobacillaceae</taxon>
        <taxon>Levilactobacillus</taxon>
    </lineage>
</organism>
<feature type="transmembrane region" description="Helical" evidence="6">
    <location>
        <begin position="33"/>
        <end position="57"/>
    </location>
</feature>
<keyword evidence="4 6" id="KW-1133">Transmembrane helix</keyword>
<reference evidence="8" key="1">
    <citation type="journal article" date="2021" name="PeerJ">
        <title>Extensive microbial diversity within the chicken gut microbiome revealed by metagenomics and culture.</title>
        <authorList>
            <person name="Gilroy R."/>
            <person name="Ravi A."/>
            <person name="Getino M."/>
            <person name="Pursley I."/>
            <person name="Horton D.L."/>
            <person name="Alikhan N.F."/>
            <person name="Baker D."/>
            <person name="Gharbi K."/>
            <person name="Hall N."/>
            <person name="Watson M."/>
            <person name="Adriaenssens E.M."/>
            <person name="Foster-Nyarko E."/>
            <person name="Jarju S."/>
            <person name="Secka A."/>
            <person name="Antonio M."/>
            <person name="Oren A."/>
            <person name="Chaudhuri R.R."/>
            <person name="La Ragione R."/>
            <person name="Hildebrand F."/>
            <person name="Pallen M.J."/>
        </authorList>
    </citation>
    <scope>NUCLEOTIDE SEQUENCE</scope>
    <source>
        <strain evidence="8">CHK173-259</strain>
    </source>
</reference>
<evidence type="ECO:0000313" key="9">
    <source>
        <dbReference type="Proteomes" id="UP000886822"/>
    </source>
</evidence>
<evidence type="ECO:0000313" key="8">
    <source>
        <dbReference type="EMBL" id="HIW72185.1"/>
    </source>
</evidence>
<evidence type="ECO:0000256" key="2">
    <source>
        <dbReference type="ARBA" id="ARBA00022475"/>
    </source>
</evidence>
<comment type="caution">
    <text evidence="8">The sequence shown here is derived from an EMBL/GenBank/DDBJ whole genome shotgun (WGS) entry which is preliminary data.</text>
</comment>
<proteinExistence type="predicted"/>
<evidence type="ECO:0000256" key="3">
    <source>
        <dbReference type="ARBA" id="ARBA00022692"/>
    </source>
</evidence>
<accession>A0A9D1QRK1</accession>
<comment type="subcellular location">
    <subcellularLocation>
        <location evidence="1">Cell membrane</location>
        <topology evidence="1">Single-pass membrane protein</topology>
    </subcellularLocation>
</comment>
<dbReference type="InterPro" id="IPR007168">
    <property type="entry name" value="Phageshock_PspC_N"/>
</dbReference>
<evidence type="ECO:0000256" key="5">
    <source>
        <dbReference type="ARBA" id="ARBA00023136"/>
    </source>
</evidence>
<dbReference type="AlphaFoldDB" id="A0A9D1QRK1"/>
<keyword evidence="3 6" id="KW-0812">Transmembrane</keyword>
<dbReference type="Proteomes" id="UP000886822">
    <property type="component" value="Unassembled WGS sequence"/>
</dbReference>
<evidence type="ECO:0000256" key="4">
    <source>
        <dbReference type="ARBA" id="ARBA00022989"/>
    </source>
</evidence>
<evidence type="ECO:0000256" key="6">
    <source>
        <dbReference type="SAM" id="Phobius"/>
    </source>
</evidence>
<gene>
    <name evidence="8" type="ORF">H9875_06110</name>
</gene>